<sequence length="228" mass="23513">MILNDTLDWLLDGARWSGSGSIPQRVGEHLAITFIVVLIAATIAIPIGVMIGHKRRGKAFVVGVAGALRAIPSLGLLTLVGLSVGIGLQAPLVTLVVLAIPSLLAGAYSGVESVNRQTVDAARALGMSEPQIVWKVELPLASPVIVGGIRAATLQVVATATLAAYVADFGLGRYVFSGLKGGDYSPMLAGALLVTILAIILELILASIHRASRRLAYPVGIATVKGTP</sequence>
<feature type="transmembrane region" description="Helical" evidence="6">
    <location>
        <begin position="88"/>
        <end position="108"/>
    </location>
</feature>
<comment type="similarity">
    <text evidence="6">Belongs to the binding-protein-dependent transport system permease family.</text>
</comment>
<keyword evidence="2 6" id="KW-0813">Transport</keyword>
<evidence type="ECO:0000313" key="9">
    <source>
        <dbReference type="Proteomes" id="UP000705983"/>
    </source>
</evidence>
<comment type="subcellular location">
    <subcellularLocation>
        <location evidence="6">Cell membrane</location>
        <topology evidence="6">Multi-pass membrane protein</topology>
    </subcellularLocation>
    <subcellularLocation>
        <location evidence="1">Membrane</location>
        <topology evidence="1">Multi-pass membrane protein</topology>
    </subcellularLocation>
</comment>
<feature type="transmembrane region" description="Helical" evidence="6">
    <location>
        <begin position="30"/>
        <end position="52"/>
    </location>
</feature>
<dbReference type="RefSeq" id="WP_187995829.1">
    <property type="nucleotide sequence ID" value="NZ_JACEXG010000001.1"/>
</dbReference>
<reference evidence="9" key="1">
    <citation type="submission" date="2021-02" db="EMBL/GenBank/DDBJ databases">
        <title>Leucobacter sp. CX169.</title>
        <authorList>
            <person name="Cheng Y."/>
        </authorList>
    </citation>
    <scope>NUCLEOTIDE SEQUENCE [LARGE SCALE GENOMIC DNA]</scope>
    <source>
        <strain evidence="9">JY899</strain>
    </source>
</reference>
<comment type="caution">
    <text evidence="8">The sequence shown here is derived from an EMBL/GenBank/DDBJ whole genome shotgun (WGS) entry which is preliminary data.</text>
</comment>
<evidence type="ECO:0000256" key="5">
    <source>
        <dbReference type="ARBA" id="ARBA00023136"/>
    </source>
</evidence>
<dbReference type="Pfam" id="PF00528">
    <property type="entry name" value="BPD_transp_1"/>
    <property type="match status" value="1"/>
</dbReference>
<keyword evidence="4 6" id="KW-1133">Transmembrane helix</keyword>
<evidence type="ECO:0000256" key="4">
    <source>
        <dbReference type="ARBA" id="ARBA00022989"/>
    </source>
</evidence>
<dbReference type="PANTHER" id="PTHR30177">
    <property type="entry name" value="GLYCINE BETAINE/L-PROLINE TRANSPORT SYSTEM PERMEASE PROTEIN PROW"/>
    <property type="match status" value="1"/>
</dbReference>
<evidence type="ECO:0000256" key="2">
    <source>
        <dbReference type="ARBA" id="ARBA00022448"/>
    </source>
</evidence>
<dbReference type="Gene3D" id="1.10.3720.10">
    <property type="entry name" value="MetI-like"/>
    <property type="match status" value="1"/>
</dbReference>
<dbReference type="PROSITE" id="PS50928">
    <property type="entry name" value="ABC_TM1"/>
    <property type="match status" value="1"/>
</dbReference>
<feature type="domain" description="ABC transmembrane type-1" evidence="7">
    <location>
        <begin position="30"/>
        <end position="205"/>
    </location>
</feature>
<proteinExistence type="inferred from homology"/>
<dbReference type="EMBL" id="JAFFJS010000001">
    <property type="protein sequence ID" value="MBM9432192.1"/>
    <property type="molecule type" value="Genomic_DNA"/>
</dbReference>
<feature type="transmembrane region" description="Helical" evidence="6">
    <location>
        <begin position="187"/>
        <end position="208"/>
    </location>
</feature>
<evidence type="ECO:0000259" key="7">
    <source>
        <dbReference type="PROSITE" id="PS50928"/>
    </source>
</evidence>
<feature type="transmembrane region" description="Helical" evidence="6">
    <location>
        <begin position="59"/>
        <end position="82"/>
    </location>
</feature>
<dbReference type="PANTHER" id="PTHR30177:SF33">
    <property type="entry name" value="POSSIBLE OSMOPROTECTANT (GLYCINE BETAINE_CARNITINE_CHOLINE_L-PROLINE) TRANSPORT INTEGRAL MEMBRANE PROTEIN ABC TRANSPORTER PROZ"/>
    <property type="match status" value="1"/>
</dbReference>
<gene>
    <name evidence="8" type="ORF">JVW63_00485</name>
</gene>
<evidence type="ECO:0000313" key="8">
    <source>
        <dbReference type="EMBL" id="MBM9432192.1"/>
    </source>
</evidence>
<evidence type="ECO:0000256" key="3">
    <source>
        <dbReference type="ARBA" id="ARBA00022692"/>
    </source>
</evidence>
<accession>A0ABS2TC32</accession>
<organism evidence="8 9">
    <name type="scientific">Flaviflexus equikiangi</name>
    <dbReference type="NCBI Taxonomy" id="2758573"/>
    <lineage>
        <taxon>Bacteria</taxon>
        <taxon>Bacillati</taxon>
        <taxon>Actinomycetota</taxon>
        <taxon>Actinomycetes</taxon>
        <taxon>Actinomycetales</taxon>
        <taxon>Actinomycetaceae</taxon>
        <taxon>Flaviflexus</taxon>
    </lineage>
</organism>
<keyword evidence="5 6" id="KW-0472">Membrane</keyword>
<dbReference type="InterPro" id="IPR035906">
    <property type="entry name" value="MetI-like_sf"/>
</dbReference>
<protein>
    <submittedName>
        <fullName evidence="8">ABC transporter permease</fullName>
    </submittedName>
</protein>
<dbReference type="InterPro" id="IPR000515">
    <property type="entry name" value="MetI-like"/>
</dbReference>
<keyword evidence="9" id="KW-1185">Reference proteome</keyword>
<evidence type="ECO:0000256" key="6">
    <source>
        <dbReference type="RuleBase" id="RU363032"/>
    </source>
</evidence>
<feature type="transmembrane region" description="Helical" evidence="6">
    <location>
        <begin position="144"/>
        <end position="167"/>
    </location>
</feature>
<keyword evidence="3 6" id="KW-0812">Transmembrane</keyword>
<dbReference type="InterPro" id="IPR051204">
    <property type="entry name" value="ABC_transp_perm/SBD"/>
</dbReference>
<dbReference type="CDD" id="cd06261">
    <property type="entry name" value="TM_PBP2"/>
    <property type="match status" value="1"/>
</dbReference>
<name>A0ABS2TC32_9ACTO</name>
<dbReference type="SUPFAM" id="SSF161098">
    <property type="entry name" value="MetI-like"/>
    <property type="match status" value="1"/>
</dbReference>
<dbReference type="Proteomes" id="UP000705983">
    <property type="component" value="Unassembled WGS sequence"/>
</dbReference>
<evidence type="ECO:0000256" key="1">
    <source>
        <dbReference type="ARBA" id="ARBA00004141"/>
    </source>
</evidence>